<dbReference type="GO" id="GO:0016233">
    <property type="term" value="P:telomere capping"/>
    <property type="evidence" value="ECO:0007669"/>
    <property type="project" value="InterPro"/>
</dbReference>
<proteinExistence type="predicted"/>
<dbReference type="OrthoDB" id="5275361at2759"/>
<keyword evidence="2" id="KW-1185">Reference proteome</keyword>
<evidence type="ECO:0000313" key="2">
    <source>
        <dbReference type="Proteomes" id="UP000663193"/>
    </source>
</evidence>
<protein>
    <recommendedName>
        <fullName evidence="3">CST complex subunit Ten1</fullName>
    </recommendedName>
</protein>
<dbReference type="Gene3D" id="2.40.50.140">
    <property type="entry name" value="Nucleic acid-binding proteins"/>
    <property type="match status" value="1"/>
</dbReference>
<dbReference type="GO" id="GO:0043047">
    <property type="term" value="F:single-stranded telomeric DNA binding"/>
    <property type="evidence" value="ECO:0007669"/>
    <property type="project" value="InterPro"/>
</dbReference>
<dbReference type="GO" id="GO:1990879">
    <property type="term" value="C:CST complex"/>
    <property type="evidence" value="ECO:0007669"/>
    <property type="project" value="InterPro"/>
</dbReference>
<name>A0A7U2EZY3_PHANO</name>
<dbReference type="EMBL" id="CP069028">
    <property type="protein sequence ID" value="QRC95842.1"/>
    <property type="molecule type" value="Genomic_DNA"/>
</dbReference>
<reference evidence="2" key="1">
    <citation type="journal article" date="2021" name="BMC Genomics">
        <title>Chromosome-level genome assembly and manually-curated proteome of model necrotroph Parastagonospora nodorum Sn15 reveals a genome-wide trove of candidate effector homologs, and redundancy of virulence-related functions within an accessory chromosome.</title>
        <authorList>
            <person name="Bertazzoni S."/>
            <person name="Jones D.A.B."/>
            <person name="Phan H.T."/>
            <person name="Tan K.-C."/>
            <person name="Hane J.K."/>
        </authorList>
    </citation>
    <scope>NUCLEOTIDE SEQUENCE [LARGE SCALE GENOMIC DNA]</scope>
    <source>
        <strain evidence="2">SN15 / ATCC MYA-4574 / FGSC 10173)</strain>
    </source>
</reference>
<organism evidence="1 2">
    <name type="scientific">Phaeosphaeria nodorum (strain SN15 / ATCC MYA-4574 / FGSC 10173)</name>
    <name type="common">Glume blotch fungus</name>
    <name type="synonym">Parastagonospora nodorum</name>
    <dbReference type="NCBI Taxonomy" id="321614"/>
    <lineage>
        <taxon>Eukaryota</taxon>
        <taxon>Fungi</taxon>
        <taxon>Dikarya</taxon>
        <taxon>Ascomycota</taxon>
        <taxon>Pezizomycotina</taxon>
        <taxon>Dothideomycetes</taxon>
        <taxon>Pleosporomycetidae</taxon>
        <taxon>Pleosporales</taxon>
        <taxon>Pleosporineae</taxon>
        <taxon>Phaeosphaeriaceae</taxon>
        <taxon>Parastagonospora</taxon>
    </lineage>
</organism>
<accession>A0A7U2EZY3</accession>
<evidence type="ECO:0008006" key="3">
    <source>
        <dbReference type="Google" id="ProtNLM"/>
    </source>
</evidence>
<gene>
    <name evidence="1" type="ORF">JI435_303860</name>
</gene>
<dbReference type="VEuPathDB" id="FungiDB:JI435_303860"/>
<dbReference type="Proteomes" id="UP000663193">
    <property type="component" value="Chromosome 6"/>
</dbReference>
<dbReference type="Pfam" id="PF12658">
    <property type="entry name" value="Ten1"/>
    <property type="match status" value="1"/>
</dbReference>
<evidence type="ECO:0000313" key="1">
    <source>
        <dbReference type="EMBL" id="QRC95842.1"/>
    </source>
</evidence>
<dbReference type="InterPro" id="IPR024222">
    <property type="entry name" value="Ten1_fungal"/>
</dbReference>
<dbReference type="AlphaFoldDB" id="A0A7U2EZY3"/>
<dbReference type="InterPro" id="IPR012340">
    <property type="entry name" value="NA-bd_OB-fold"/>
</dbReference>
<sequence>MSSGPVPSKLVLLSELGKCTPGTKVRFLGCVDEYVVTKATLRLKHDYPTSTSHVVANVDVEHVLERIKHHELDVGTWLNVMGYIEQRKEKGVFVQAVTVWDAGNVDLDAYEKAVEKRKLSA</sequence>